<protein>
    <submittedName>
        <fullName evidence="1">Uncharacterized protein</fullName>
    </submittedName>
</protein>
<accession>A0A481YWQ2</accession>
<sequence length="132" mass="15312">MPRYCVETNCPNFACYNYSNEKSKIYCKKHVKEGMIVLGQYCRTCTERGIRKYASFNYPDQTSCFIYGDKKKALIFAYESALTHQDGVEYDDNGTYEWPDECYKEWSELSIEVEEGFLDMGGDVILSIEFSG</sequence>
<proteinExistence type="predicted"/>
<dbReference type="Pfam" id="PF19114">
    <property type="entry name" value="EsV_1_7_cys"/>
    <property type="match status" value="1"/>
</dbReference>
<evidence type="ECO:0000313" key="1">
    <source>
        <dbReference type="EMBL" id="QBK87215.1"/>
    </source>
</evidence>
<name>A0A481YWQ2_9VIRU</name>
<dbReference type="EMBL" id="MK500346">
    <property type="protein sequence ID" value="QBK87215.1"/>
    <property type="molecule type" value="Genomic_DNA"/>
</dbReference>
<organism evidence="1">
    <name type="scientific">Marseillevirus LCMAC201</name>
    <dbReference type="NCBI Taxonomy" id="2506605"/>
    <lineage>
        <taxon>Viruses</taxon>
        <taxon>Varidnaviria</taxon>
        <taxon>Bamfordvirae</taxon>
        <taxon>Nucleocytoviricota</taxon>
        <taxon>Megaviricetes</taxon>
        <taxon>Pimascovirales</taxon>
        <taxon>Pimascovirales incertae sedis</taxon>
        <taxon>Marseilleviridae</taxon>
    </lineage>
</organism>
<reference evidence="1" key="1">
    <citation type="journal article" date="2019" name="MBio">
        <title>Virus Genomes from Deep Sea Sediments Expand the Ocean Megavirome and Support Independent Origins of Viral Gigantism.</title>
        <authorList>
            <person name="Backstrom D."/>
            <person name="Yutin N."/>
            <person name="Jorgensen S.L."/>
            <person name="Dharamshi J."/>
            <person name="Homa F."/>
            <person name="Zaremba-Niedwiedzka K."/>
            <person name="Spang A."/>
            <person name="Wolf Y.I."/>
            <person name="Koonin E.V."/>
            <person name="Ettema T.J."/>
        </authorList>
    </citation>
    <scope>NUCLEOTIDE SEQUENCE</scope>
</reference>
<dbReference type="InterPro" id="IPR043822">
    <property type="entry name" value="EsV_1_7_cys"/>
</dbReference>
<gene>
    <name evidence="1" type="ORF">LCMAC201_01170</name>
</gene>